<dbReference type="STRING" id="476652.DEAC_c30130"/>
<evidence type="ECO:0000256" key="5">
    <source>
        <dbReference type="ARBA" id="ARBA00023136"/>
    </source>
</evidence>
<evidence type="ECO:0000256" key="4">
    <source>
        <dbReference type="ARBA" id="ARBA00022989"/>
    </source>
</evidence>
<keyword evidence="8" id="KW-1185">Reference proteome</keyword>
<name>A0A0J1IK35_9FIRM</name>
<evidence type="ECO:0000256" key="6">
    <source>
        <dbReference type="SAM" id="Phobius"/>
    </source>
</evidence>
<dbReference type="RefSeq" id="WP_053006452.1">
    <property type="nucleotide sequence ID" value="NZ_LDZY01000010.1"/>
</dbReference>
<dbReference type="GO" id="GO:0044781">
    <property type="term" value="P:bacterial-type flagellum organization"/>
    <property type="evidence" value="ECO:0007669"/>
    <property type="project" value="InterPro"/>
</dbReference>
<evidence type="ECO:0000256" key="2">
    <source>
        <dbReference type="ARBA" id="ARBA00022475"/>
    </source>
</evidence>
<accession>A0A0J1IK35</accession>
<evidence type="ECO:0000313" key="7">
    <source>
        <dbReference type="EMBL" id="KLU65046.1"/>
    </source>
</evidence>
<reference evidence="7 8" key="1">
    <citation type="submission" date="2015-06" db="EMBL/GenBank/DDBJ databases">
        <title>Draft genome of the moderately acidophilic sulfate reducer Candidatus Desulfosporosinus acididurans strain M1.</title>
        <authorList>
            <person name="Poehlein A."/>
            <person name="Petzsch P."/>
            <person name="Johnson B.D."/>
            <person name="Schloemann M."/>
            <person name="Daniel R."/>
            <person name="Muehling M."/>
        </authorList>
    </citation>
    <scope>NUCLEOTIDE SEQUENCE [LARGE SCALE GENOMIC DNA]</scope>
    <source>
        <strain evidence="7 8">M1</strain>
    </source>
</reference>
<dbReference type="EMBL" id="LDZY01000010">
    <property type="protein sequence ID" value="KLU65046.1"/>
    <property type="molecule type" value="Genomic_DNA"/>
</dbReference>
<keyword evidence="4 6" id="KW-1133">Transmembrane helix</keyword>
<evidence type="ECO:0000256" key="3">
    <source>
        <dbReference type="ARBA" id="ARBA00022692"/>
    </source>
</evidence>
<comment type="caution">
    <text evidence="7">The sequence shown here is derived from an EMBL/GenBank/DDBJ whole genome shotgun (WGS) entry which is preliminary data.</text>
</comment>
<keyword evidence="5 6" id="KW-0472">Membrane</keyword>
<keyword evidence="3 6" id="KW-0812">Transmembrane</keyword>
<dbReference type="Pfam" id="PF04347">
    <property type="entry name" value="FliO"/>
    <property type="match status" value="1"/>
</dbReference>
<feature type="transmembrane region" description="Helical" evidence="6">
    <location>
        <begin position="24"/>
        <end position="45"/>
    </location>
</feature>
<keyword evidence="7" id="KW-0966">Cell projection</keyword>
<keyword evidence="2" id="KW-1003">Cell membrane</keyword>
<proteinExistence type="predicted"/>
<evidence type="ECO:0000313" key="8">
    <source>
        <dbReference type="Proteomes" id="UP000036356"/>
    </source>
</evidence>
<gene>
    <name evidence="7" type="ORF">DEAC_c30130</name>
</gene>
<dbReference type="Proteomes" id="UP000036356">
    <property type="component" value="Unassembled WGS sequence"/>
</dbReference>
<dbReference type="PATRIC" id="fig|476652.3.peg.3172"/>
<comment type="subcellular location">
    <subcellularLocation>
        <location evidence="1">Cell membrane</location>
    </subcellularLocation>
</comment>
<dbReference type="InterPro" id="IPR022781">
    <property type="entry name" value="Flagellar_biosynth_FliO"/>
</dbReference>
<keyword evidence="7" id="KW-0282">Flagellum</keyword>
<protein>
    <submittedName>
        <fullName evidence="7">Flagellar biosynthesis protein, FliO</fullName>
    </submittedName>
</protein>
<keyword evidence="7" id="KW-0969">Cilium</keyword>
<sequence length="156" mass="17807">MFNQDQSFPSSGSITPVAQAGSSWWGLIGTFVVFLLILLVSLWIIRRLNQAKIRSLNAPWARVLDRQVLSGQQSLYLVEIAGQLQVLGGSDHHLLKLSEINDPEVAAEILEEIASRPVEKVEGWIMNLAKLWRRRHLRRKGIFPEELDRLLEEDEK</sequence>
<dbReference type="GO" id="GO:0016020">
    <property type="term" value="C:membrane"/>
    <property type="evidence" value="ECO:0007669"/>
    <property type="project" value="InterPro"/>
</dbReference>
<evidence type="ECO:0000256" key="1">
    <source>
        <dbReference type="ARBA" id="ARBA00004236"/>
    </source>
</evidence>
<organism evidence="7 8">
    <name type="scientific">Desulfosporosinus acididurans</name>
    <dbReference type="NCBI Taxonomy" id="476652"/>
    <lineage>
        <taxon>Bacteria</taxon>
        <taxon>Bacillati</taxon>
        <taxon>Bacillota</taxon>
        <taxon>Clostridia</taxon>
        <taxon>Eubacteriales</taxon>
        <taxon>Desulfitobacteriaceae</taxon>
        <taxon>Desulfosporosinus</taxon>
    </lineage>
</organism>
<dbReference type="AlphaFoldDB" id="A0A0J1IK35"/>